<keyword evidence="3" id="KW-1185">Reference proteome</keyword>
<evidence type="ECO:0000313" key="3">
    <source>
        <dbReference type="Proteomes" id="UP001286456"/>
    </source>
</evidence>
<reference evidence="2" key="1">
    <citation type="journal article" date="2023" name="Mol. Phylogenet. Evol.">
        <title>Genome-scale phylogeny and comparative genomics of the fungal order Sordariales.</title>
        <authorList>
            <person name="Hensen N."/>
            <person name="Bonometti L."/>
            <person name="Westerberg I."/>
            <person name="Brannstrom I.O."/>
            <person name="Guillou S."/>
            <person name="Cros-Aarteil S."/>
            <person name="Calhoun S."/>
            <person name="Haridas S."/>
            <person name="Kuo A."/>
            <person name="Mondo S."/>
            <person name="Pangilinan J."/>
            <person name="Riley R."/>
            <person name="LaButti K."/>
            <person name="Andreopoulos B."/>
            <person name="Lipzen A."/>
            <person name="Chen C."/>
            <person name="Yan M."/>
            <person name="Daum C."/>
            <person name="Ng V."/>
            <person name="Clum A."/>
            <person name="Steindorff A."/>
            <person name="Ohm R.A."/>
            <person name="Martin F."/>
            <person name="Silar P."/>
            <person name="Natvig D.O."/>
            <person name="Lalanne C."/>
            <person name="Gautier V."/>
            <person name="Ament-Velasquez S.L."/>
            <person name="Kruys A."/>
            <person name="Hutchinson M.I."/>
            <person name="Powell A.J."/>
            <person name="Barry K."/>
            <person name="Miller A.N."/>
            <person name="Grigoriev I.V."/>
            <person name="Debuchy R."/>
            <person name="Gladieux P."/>
            <person name="Hiltunen Thoren M."/>
            <person name="Johannesson H."/>
        </authorList>
    </citation>
    <scope>NUCLEOTIDE SEQUENCE</scope>
    <source>
        <strain evidence="2">SMH4131-1</strain>
    </source>
</reference>
<accession>A0AAE0M921</accession>
<reference evidence="2" key="2">
    <citation type="submission" date="2023-06" db="EMBL/GenBank/DDBJ databases">
        <authorList>
            <consortium name="Lawrence Berkeley National Laboratory"/>
            <person name="Haridas S."/>
            <person name="Hensen N."/>
            <person name="Bonometti L."/>
            <person name="Westerberg I."/>
            <person name="Brannstrom I.O."/>
            <person name="Guillou S."/>
            <person name="Cros-Aarteil S."/>
            <person name="Calhoun S."/>
            <person name="Kuo A."/>
            <person name="Mondo S."/>
            <person name="Pangilinan J."/>
            <person name="Riley R."/>
            <person name="Labutti K."/>
            <person name="Andreopoulos B."/>
            <person name="Lipzen A."/>
            <person name="Chen C."/>
            <person name="Yanf M."/>
            <person name="Daum C."/>
            <person name="Ng V."/>
            <person name="Clum A."/>
            <person name="Steindorff A."/>
            <person name="Ohm R."/>
            <person name="Martin F."/>
            <person name="Silar P."/>
            <person name="Natvig D."/>
            <person name="Lalanne C."/>
            <person name="Gautier V."/>
            <person name="Ament-Velasquez S.L."/>
            <person name="Kruys A."/>
            <person name="Hutchinson M.I."/>
            <person name="Powell A.J."/>
            <person name="Barry K."/>
            <person name="Miller A.N."/>
            <person name="Grigoriev I.V."/>
            <person name="Debuchy R."/>
            <person name="Gladieux P."/>
            <person name="Thoren M.H."/>
            <person name="Johannesson H."/>
        </authorList>
    </citation>
    <scope>NUCLEOTIDE SEQUENCE</scope>
    <source>
        <strain evidence="2">SMH4131-1</strain>
    </source>
</reference>
<feature type="chain" id="PRO_5042270819" description="Secreted protein" evidence="1">
    <location>
        <begin position="20"/>
        <end position="71"/>
    </location>
</feature>
<sequence>MEGRDLVGVFVVSFWPVLCSECEASAAKNYGGRCCRSESLWADVLLVYSRLPFNSCFLATQTVECLRGNIG</sequence>
<dbReference type="EMBL" id="JAUEPO010000004">
    <property type="protein sequence ID" value="KAK3323956.1"/>
    <property type="molecule type" value="Genomic_DNA"/>
</dbReference>
<proteinExistence type="predicted"/>
<evidence type="ECO:0000256" key="1">
    <source>
        <dbReference type="SAM" id="SignalP"/>
    </source>
</evidence>
<keyword evidence="1" id="KW-0732">Signal</keyword>
<organism evidence="2 3">
    <name type="scientific">Cercophora scortea</name>
    <dbReference type="NCBI Taxonomy" id="314031"/>
    <lineage>
        <taxon>Eukaryota</taxon>
        <taxon>Fungi</taxon>
        <taxon>Dikarya</taxon>
        <taxon>Ascomycota</taxon>
        <taxon>Pezizomycotina</taxon>
        <taxon>Sordariomycetes</taxon>
        <taxon>Sordariomycetidae</taxon>
        <taxon>Sordariales</taxon>
        <taxon>Lasiosphaeriaceae</taxon>
        <taxon>Cercophora</taxon>
    </lineage>
</organism>
<dbReference type="Proteomes" id="UP001286456">
    <property type="component" value="Unassembled WGS sequence"/>
</dbReference>
<gene>
    <name evidence="2" type="ORF">B0T19DRAFT_427374</name>
</gene>
<comment type="caution">
    <text evidence="2">The sequence shown here is derived from an EMBL/GenBank/DDBJ whole genome shotgun (WGS) entry which is preliminary data.</text>
</comment>
<evidence type="ECO:0000313" key="2">
    <source>
        <dbReference type="EMBL" id="KAK3323956.1"/>
    </source>
</evidence>
<feature type="signal peptide" evidence="1">
    <location>
        <begin position="1"/>
        <end position="19"/>
    </location>
</feature>
<protein>
    <recommendedName>
        <fullName evidence="4">Secreted protein</fullName>
    </recommendedName>
</protein>
<evidence type="ECO:0008006" key="4">
    <source>
        <dbReference type="Google" id="ProtNLM"/>
    </source>
</evidence>
<dbReference type="AlphaFoldDB" id="A0AAE0M921"/>
<name>A0AAE0M921_9PEZI</name>